<feature type="non-terminal residue" evidence="1">
    <location>
        <position position="32"/>
    </location>
</feature>
<proteinExistence type="predicted"/>
<dbReference type="AlphaFoldDB" id="A0A6V7GU36"/>
<sequence length="32" mass="3744">ALKWNKNYTTYDDKCQEYEKDGFLNGIGCLRG</sequence>
<gene>
    <name evidence="1" type="ORF">MHI_LOCUS63012</name>
</gene>
<dbReference type="EMBL" id="CAJDYZ010001121">
    <property type="protein sequence ID" value="CAD1468673.1"/>
    <property type="molecule type" value="Genomic_DNA"/>
</dbReference>
<reference evidence="1" key="1">
    <citation type="submission" date="2020-07" db="EMBL/GenBank/DDBJ databases">
        <authorList>
            <person name="Nazaruddin N."/>
        </authorList>
    </citation>
    <scope>NUCLEOTIDE SEQUENCE</scope>
</reference>
<protein>
    <submittedName>
        <fullName evidence="1">Uncharacterized protein</fullName>
    </submittedName>
</protein>
<comment type="caution">
    <text evidence="1">The sequence shown here is derived from an EMBL/GenBank/DDBJ whole genome shotgun (WGS) entry which is preliminary data.</text>
</comment>
<name>A0A6V7GU36_9HYME</name>
<dbReference type="Proteomes" id="UP000752696">
    <property type="component" value="Unassembled WGS sequence"/>
</dbReference>
<keyword evidence="2" id="KW-1185">Reference proteome</keyword>
<accession>A0A6V7GU36</accession>
<feature type="non-terminal residue" evidence="1">
    <location>
        <position position="1"/>
    </location>
</feature>
<evidence type="ECO:0000313" key="1">
    <source>
        <dbReference type="EMBL" id="CAD1468673.1"/>
    </source>
</evidence>
<organism evidence="1 2">
    <name type="scientific">Heterotrigona itama</name>
    <dbReference type="NCBI Taxonomy" id="395501"/>
    <lineage>
        <taxon>Eukaryota</taxon>
        <taxon>Metazoa</taxon>
        <taxon>Ecdysozoa</taxon>
        <taxon>Arthropoda</taxon>
        <taxon>Hexapoda</taxon>
        <taxon>Insecta</taxon>
        <taxon>Pterygota</taxon>
        <taxon>Neoptera</taxon>
        <taxon>Endopterygota</taxon>
        <taxon>Hymenoptera</taxon>
        <taxon>Apocrita</taxon>
        <taxon>Aculeata</taxon>
        <taxon>Apoidea</taxon>
        <taxon>Anthophila</taxon>
        <taxon>Apidae</taxon>
        <taxon>Heterotrigona</taxon>
    </lineage>
</organism>
<evidence type="ECO:0000313" key="2">
    <source>
        <dbReference type="Proteomes" id="UP000752696"/>
    </source>
</evidence>